<evidence type="ECO:0000256" key="1">
    <source>
        <dbReference type="SAM" id="MobiDB-lite"/>
    </source>
</evidence>
<protein>
    <recommendedName>
        <fullName evidence="2">MABP domain-containing protein</fullName>
    </recommendedName>
</protein>
<dbReference type="PROSITE" id="PS51498">
    <property type="entry name" value="MABP"/>
    <property type="match status" value="1"/>
</dbReference>
<proteinExistence type="predicted"/>
<organism evidence="3 4">
    <name type="scientific">Hymenobacter monticola</name>
    <dbReference type="NCBI Taxonomy" id="1705399"/>
    <lineage>
        <taxon>Bacteria</taxon>
        <taxon>Pseudomonadati</taxon>
        <taxon>Bacteroidota</taxon>
        <taxon>Cytophagia</taxon>
        <taxon>Cytophagales</taxon>
        <taxon>Hymenobacteraceae</taxon>
        <taxon>Hymenobacter</taxon>
    </lineage>
</organism>
<dbReference type="InterPro" id="IPR023341">
    <property type="entry name" value="MABP"/>
</dbReference>
<evidence type="ECO:0000313" key="3">
    <source>
        <dbReference type="EMBL" id="UOE33851.1"/>
    </source>
</evidence>
<keyword evidence="4" id="KW-1185">Reference proteome</keyword>
<reference evidence="3 4" key="1">
    <citation type="submission" date="2022-03" db="EMBL/GenBank/DDBJ databases">
        <title>Hymenobactersp. isolated from the air.</title>
        <authorList>
            <person name="Won M."/>
            <person name="Kwon S.-W."/>
        </authorList>
    </citation>
    <scope>NUCLEOTIDE SEQUENCE [LARGE SCALE GENOMIC DNA]</scope>
    <source>
        <strain evidence="3 4">KACC 22596</strain>
    </source>
</reference>
<feature type="region of interest" description="Disordered" evidence="1">
    <location>
        <begin position="1"/>
        <end position="22"/>
    </location>
</feature>
<dbReference type="EMBL" id="CP094534">
    <property type="protein sequence ID" value="UOE33851.1"/>
    <property type="molecule type" value="Genomic_DNA"/>
</dbReference>
<sequence length="324" mass="34995">MAPAELSPAAAPVTQLSKAAKPDEAATSAQAAWLRFVDEVERGERIDPVGQYVAKATWVGANAQGSRLARPKVDVALRDTRNGYSLRTGQQARTGAATDVIEEPCVIQYTDPCAPCYEGPGGCGGGGGLYSTFTTSENQGGSGYIRDLKLINDVNSPSRVRVTSSGYTMLDADLNKGAGGAYIYLCFQRDQNNVLNGAEYYYNQPYSSPSDFLTNFQTQNGSLTNKPQANTYFFDIWLPNQNPYPFWATQDLNAGADGDYIYSYQSKTPIVNNPAGGTTLWPAFAEIGILSGNSSTITPPAGWTKYPKDLNEGAGGDYIYFCYR</sequence>
<accession>A0ABY4B769</accession>
<dbReference type="Gene3D" id="2.100.10.50">
    <property type="match status" value="2"/>
</dbReference>
<evidence type="ECO:0000259" key="2">
    <source>
        <dbReference type="PROSITE" id="PS51498"/>
    </source>
</evidence>
<dbReference type="Proteomes" id="UP000831390">
    <property type="component" value="Chromosome"/>
</dbReference>
<evidence type="ECO:0000313" key="4">
    <source>
        <dbReference type="Proteomes" id="UP000831390"/>
    </source>
</evidence>
<gene>
    <name evidence="3" type="ORF">MTP16_22395</name>
</gene>
<name>A0ABY4B769_9BACT</name>
<feature type="domain" description="MABP" evidence="2">
    <location>
        <begin position="281"/>
        <end position="324"/>
    </location>
</feature>
<dbReference type="RefSeq" id="WP_243514241.1">
    <property type="nucleotide sequence ID" value="NZ_CP094534.1"/>
</dbReference>